<evidence type="ECO:0000256" key="1">
    <source>
        <dbReference type="SAM" id="MobiDB-lite"/>
    </source>
</evidence>
<evidence type="ECO:0000313" key="3">
    <source>
        <dbReference type="Proteomes" id="UP000198822"/>
    </source>
</evidence>
<evidence type="ECO:0008006" key="4">
    <source>
        <dbReference type="Google" id="ProtNLM"/>
    </source>
</evidence>
<dbReference type="Proteomes" id="UP000198822">
    <property type="component" value="Chromosome I"/>
</dbReference>
<feature type="region of interest" description="Disordered" evidence="1">
    <location>
        <begin position="151"/>
        <end position="218"/>
    </location>
</feature>
<protein>
    <recommendedName>
        <fullName evidence="4">NTP pyrophosphatase, house-cleaning of non-canonical NTPs</fullName>
    </recommendedName>
</protein>
<proteinExistence type="predicted"/>
<dbReference type="Gene3D" id="1.10.287.1080">
    <property type="entry name" value="MazG-like"/>
    <property type="match status" value="1"/>
</dbReference>
<dbReference type="SUPFAM" id="SSF101386">
    <property type="entry name" value="all-alpha NTP pyrophosphatases"/>
    <property type="match status" value="1"/>
</dbReference>
<organism evidence="2 3">
    <name type="scientific">Agrococcus jejuensis</name>
    <dbReference type="NCBI Taxonomy" id="399736"/>
    <lineage>
        <taxon>Bacteria</taxon>
        <taxon>Bacillati</taxon>
        <taxon>Actinomycetota</taxon>
        <taxon>Actinomycetes</taxon>
        <taxon>Micrococcales</taxon>
        <taxon>Microbacteriaceae</taxon>
        <taxon>Agrococcus</taxon>
    </lineage>
</organism>
<dbReference type="STRING" id="399736.SAMN04489720_1366"/>
<dbReference type="AlphaFoldDB" id="A0A1G8CPI3"/>
<gene>
    <name evidence="2" type="ORF">SAMN04489720_1366</name>
</gene>
<dbReference type="EMBL" id="LT629695">
    <property type="protein sequence ID" value="SDH47358.1"/>
    <property type="molecule type" value="Genomic_DNA"/>
</dbReference>
<feature type="compositionally biased region" description="Basic and acidic residues" evidence="1">
    <location>
        <begin position="208"/>
        <end position="218"/>
    </location>
</feature>
<evidence type="ECO:0000313" key="2">
    <source>
        <dbReference type="EMBL" id="SDH47358.1"/>
    </source>
</evidence>
<keyword evidence="3" id="KW-1185">Reference proteome</keyword>
<dbReference type="RefSeq" id="WP_197674638.1">
    <property type="nucleotide sequence ID" value="NZ_LT629695.1"/>
</dbReference>
<sequence>MELAELARRIDAISARYAEIYGFERDGDWLMLKVQEEVGELAQAWLAKTGRQRDKGLTPAEIDERFALELADSIGMLLAFAQVTGVDVERAMDAKWLVWDRRTNQRDDTLDADERALEGRALRGEDAGAEAAPIATPASGEATIVDAVVVADEPPAEPPSGEDAVVEVEASDVAPAGDAPDDVDPFAPSPASATWLDEGAGASAHPAAGDDDRREESA</sequence>
<name>A0A1G8CPI3_9MICO</name>
<reference evidence="3" key="1">
    <citation type="submission" date="2016-10" db="EMBL/GenBank/DDBJ databases">
        <authorList>
            <person name="Varghese N."/>
            <person name="Submissions S."/>
        </authorList>
    </citation>
    <scope>NUCLEOTIDE SEQUENCE [LARGE SCALE GENOMIC DNA]</scope>
    <source>
        <strain evidence="3">DSM 22002</strain>
    </source>
</reference>
<accession>A0A1G8CPI3</accession>